<accession>A0A5J4V313</accession>
<feature type="non-terminal residue" evidence="1">
    <location>
        <position position="420"/>
    </location>
</feature>
<evidence type="ECO:0000313" key="2">
    <source>
        <dbReference type="Proteomes" id="UP000324800"/>
    </source>
</evidence>
<sequence>MQNSDKLISLLDNSREYQNFSLSPAVIARTRPGDSSFDQQMNQRSTSLPKLIGKREEKYMKLQENAKRNEFYLQSLFNVNSSIVSPVRQIVDDHEDVVVNPRNRSLTGVIMPKTSPDDPPNQILSCKREQFKFGRIAPAVVEIQDKSKLPNQNQLMLPKERRIIHDAEIEAAHAKELAQIEKTALRRKIMFRRKGMECSVIVGQMDPTCPELDMSPAQQRFVDDVKFRDERRRKRRMEHIALHGQSSVPLSGQYQYPLSTLRKSLDYRPQSQPGKITHELTDTNQQQSQQSDQQIQPNQDEGHQLLQRQLYLQYLDSNPQPYQRWRGKGDPPKDKLSLQTMVAWRPSSLRLFAPEFRDFNVVTNKFYPPNVYMSDEYDVDDTVLMDGLLTNKDKEKMKDIIERDLYRERQIRDEEDLINQ</sequence>
<dbReference type="EMBL" id="SNRW01010039">
    <property type="protein sequence ID" value="KAA6377108.1"/>
    <property type="molecule type" value="Genomic_DNA"/>
</dbReference>
<dbReference type="Proteomes" id="UP000324800">
    <property type="component" value="Unassembled WGS sequence"/>
</dbReference>
<reference evidence="1 2" key="1">
    <citation type="submission" date="2019-03" db="EMBL/GenBank/DDBJ databases">
        <title>Single cell metagenomics reveals metabolic interactions within the superorganism composed of flagellate Streblomastix strix and complex community of Bacteroidetes bacteria on its surface.</title>
        <authorList>
            <person name="Treitli S.C."/>
            <person name="Kolisko M."/>
            <person name="Husnik F."/>
            <person name="Keeling P."/>
            <person name="Hampl V."/>
        </authorList>
    </citation>
    <scope>NUCLEOTIDE SEQUENCE [LARGE SCALE GENOMIC DNA]</scope>
    <source>
        <strain evidence="1">ST1C</strain>
    </source>
</reference>
<comment type="caution">
    <text evidence="1">The sequence shown here is derived from an EMBL/GenBank/DDBJ whole genome shotgun (WGS) entry which is preliminary data.</text>
</comment>
<protein>
    <submittedName>
        <fullName evidence="1">Uncharacterized protein</fullName>
    </submittedName>
</protein>
<proteinExistence type="predicted"/>
<evidence type="ECO:0000313" key="1">
    <source>
        <dbReference type="EMBL" id="KAA6377108.1"/>
    </source>
</evidence>
<name>A0A5J4V313_9EUKA</name>
<dbReference type="AlphaFoldDB" id="A0A5J4V313"/>
<organism evidence="1 2">
    <name type="scientific">Streblomastix strix</name>
    <dbReference type="NCBI Taxonomy" id="222440"/>
    <lineage>
        <taxon>Eukaryota</taxon>
        <taxon>Metamonada</taxon>
        <taxon>Preaxostyla</taxon>
        <taxon>Oxymonadida</taxon>
        <taxon>Streblomastigidae</taxon>
        <taxon>Streblomastix</taxon>
    </lineage>
</organism>
<gene>
    <name evidence="1" type="ORF">EZS28_027365</name>
</gene>